<accession>A0A0F9FH68</accession>
<dbReference type="InterPro" id="IPR001509">
    <property type="entry name" value="Epimerase_deHydtase"/>
</dbReference>
<name>A0A0F9FH68_9ZZZZ</name>
<evidence type="ECO:0000259" key="2">
    <source>
        <dbReference type="Pfam" id="PF01370"/>
    </source>
</evidence>
<evidence type="ECO:0000313" key="3">
    <source>
        <dbReference type="EMBL" id="KKL77771.1"/>
    </source>
</evidence>
<comment type="caution">
    <text evidence="3">The sequence shown here is derived from an EMBL/GenBank/DDBJ whole genome shotgun (WGS) entry which is preliminary data.</text>
</comment>
<sequence length="318" mass="35352">MASQEMKVLVTGAAGFGATGLIPKLLERGAEVTAVDIVGRNQANALPNDVLDQVDWRWKAVHDLTPEDVSGHDVLIHFAAQADVPMGTTSPLWTVWENVNGSVALLEAIRRASHQPIKVIYAGSGNELGRPLYLPIDEEHPLTPHNPYAFSKAAAELAFWAYHRCYGIPVTVMSNGVVVGPGMRREIFIYKWFKNILRGKPIVLEGGDQTRDITYVTDVVDGWLRALDADVEKVAGQKFQISYGEEHSVSEILEWCFEIAGTRTLVTEVGHRPGEKGQRECFTNAKARRVLGYAPRVPPREALELTWEWMKGLSEREL</sequence>
<dbReference type="PANTHER" id="PTHR43000">
    <property type="entry name" value="DTDP-D-GLUCOSE 4,6-DEHYDRATASE-RELATED"/>
    <property type="match status" value="1"/>
</dbReference>
<dbReference type="Pfam" id="PF01370">
    <property type="entry name" value="Epimerase"/>
    <property type="match status" value="1"/>
</dbReference>
<reference evidence="3" key="1">
    <citation type="journal article" date="2015" name="Nature">
        <title>Complex archaea that bridge the gap between prokaryotes and eukaryotes.</title>
        <authorList>
            <person name="Spang A."/>
            <person name="Saw J.H."/>
            <person name="Jorgensen S.L."/>
            <person name="Zaremba-Niedzwiedzka K."/>
            <person name="Martijn J."/>
            <person name="Lind A.E."/>
            <person name="van Eijk R."/>
            <person name="Schleper C."/>
            <person name="Guy L."/>
            <person name="Ettema T.J."/>
        </authorList>
    </citation>
    <scope>NUCLEOTIDE SEQUENCE</scope>
</reference>
<dbReference type="AlphaFoldDB" id="A0A0F9FH68"/>
<comment type="similarity">
    <text evidence="1">Belongs to the NAD(P)-dependent epimerase/dehydratase family.</text>
</comment>
<organism evidence="3">
    <name type="scientific">marine sediment metagenome</name>
    <dbReference type="NCBI Taxonomy" id="412755"/>
    <lineage>
        <taxon>unclassified sequences</taxon>
        <taxon>metagenomes</taxon>
        <taxon>ecological metagenomes</taxon>
    </lineage>
</organism>
<feature type="domain" description="NAD-dependent epimerase/dehydratase" evidence="2">
    <location>
        <begin position="8"/>
        <end position="241"/>
    </location>
</feature>
<evidence type="ECO:0000256" key="1">
    <source>
        <dbReference type="ARBA" id="ARBA00007637"/>
    </source>
</evidence>
<proteinExistence type="inferred from homology"/>
<dbReference type="EMBL" id="LAZR01023652">
    <property type="protein sequence ID" value="KKL77771.1"/>
    <property type="molecule type" value="Genomic_DNA"/>
</dbReference>
<dbReference type="SUPFAM" id="SSF51735">
    <property type="entry name" value="NAD(P)-binding Rossmann-fold domains"/>
    <property type="match status" value="1"/>
</dbReference>
<protein>
    <recommendedName>
        <fullName evidence="2">NAD-dependent epimerase/dehydratase domain-containing protein</fullName>
    </recommendedName>
</protein>
<dbReference type="InterPro" id="IPR036291">
    <property type="entry name" value="NAD(P)-bd_dom_sf"/>
</dbReference>
<gene>
    <name evidence="3" type="ORF">LCGC14_2031570</name>
</gene>
<dbReference type="Gene3D" id="3.40.50.720">
    <property type="entry name" value="NAD(P)-binding Rossmann-like Domain"/>
    <property type="match status" value="1"/>
</dbReference>